<evidence type="ECO:0000256" key="1">
    <source>
        <dbReference type="ARBA" id="ARBA00005104"/>
    </source>
</evidence>
<name>A0AAP2W856_9EURY</name>
<comment type="caution">
    <text evidence="5">The sequence shown here is derived from an EMBL/GenBank/DDBJ whole genome shotgun (WGS) entry which is preliminary data.</text>
</comment>
<dbReference type="Proteomes" id="UP001320159">
    <property type="component" value="Unassembled WGS sequence"/>
</dbReference>
<dbReference type="NCBIfam" id="TIGR00227">
    <property type="entry name" value="ribD_Cterm"/>
    <property type="match status" value="1"/>
</dbReference>
<dbReference type="InterPro" id="IPR011549">
    <property type="entry name" value="RibD_C"/>
</dbReference>
<evidence type="ECO:0000256" key="2">
    <source>
        <dbReference type="ARBA" id="ARBA00022857"/>
    </source>
</evidence>
<dbReference type="PANTHER" id="PTHR38011">
    <property type="entry name" value="DIHYDROFOLATE REDUCTASE FAMILY PROTEIN (AFU_ORTHOLOGUE AFUA_8G06820)"/>
    <property type="match status" value="1"/>
</dbReference>
<dbReference type="InterPro" id="IPR024072">
    <property type="entry name" value="DHFR-like_dom_sf"/>
</dbReference>
<dbReference type="InterPro" id="IPR050765">
    <property type="entry name" value="Riboflavin_Biosynth_HTPR"/>
</dbReference>
<sequence>MKRPYTVLISEMTVDGKLTLKRGLSSKIIMGLMDDESHRFLHQKRTEFDAIMVGSNTIKIDNSILTNRLVEGKSPVRVIPNSDASIPPGSNVLNSDAPTIIVVSENADKEKVNAIRSRGADIIVCGKDRIDIDGMMERLVDRGISKLMVEGGPTLIWQLISKAMIDHIILIQIPYIIGGDSTPSLVGGPGVDSIEDVVSVELTDFYKVGKHLITEYDLYYNGKNAKD</sequence>
<dbReference type="AlphaFoldDB" id="A0AAP2W856"/>
<dbReference type="GO" id="GO:0050661">
    <property type="term" value="F:NADP binding"/>
    <property type="evidence" value="ECO:0007669"/>
    <property type="project" value="InterPro"/>
</dbReference>
<dbReference type="Pfam" id="PF01872">
    <property type="entry name" value="RibD_C"/>
    <property type="match status" value="1"/>
</dbReference>
<accession>A0AAP2W856</accession>
<dbReference type="RefSeq" id="WP_255668545.1">
    <property type="nucleotide sequence ID" value="NZ_PGCK01000010.1"/>
</dbReference>
<evidence type="ECO:0000256" key="3">
    <source>
        <dbReference type="ARBA" id="ARBA00023002"/>
    </source>
</evidence>
<keyword evidence="2" id="KW-0521">NADP</keyword>
<organism evidence="5 6">
    <name type="scientific">Methanooceanicella nereidis</name>
    <dbReference type="NCBI Taxonomy" id="2052831"/>
    <lineage>
        <taxon>Archaea</taxon>
        <taxon>Methanobacteriati</taxon>
        <taxon>Methanobacteriota</taxon>
        <taxon>Stenosarchaea group</taxon>
        <taxon>Methanomicrobia</taxon>
        <taxon>Methanocellales</taxon>
        <taxon>Methanocellaceae</taxon>
        <taxon>Methanooceanicella</taxon>
    </lineage>
</organism>
<dbReference type="EMBL" id="PGCK01000010">
    <property type="protein sequence ID" value="MCD1295736.1"/>
    <property type="molecule type" value="Genomic_DNA"/>
</dbReference>
<dbReference type="InterPro" id="IPR002734">
    <property type="entry name" value="RibDG_C"/>
</dbReference>
<dbReference type="PANTHER" id="PTHR38011:SF7">
    <property type="entry name" value="2,5-DIAMINO-6-RIBOSYLAMINO-4(3H)-PYRIMIDINONE 5'-PHOSPHATE REDUCTASE"/>
    <property type="match status" value="1"/>
</dbReference>
<proteinExistence type="predicted"/>
<protein>
    <submittedName>
        <fullName evidence="5">5-amino-6-(5-phosphoribosylamino)uracil reductase</fullName>
    </submittedName>
</protein>
<keyword evidence="3" id="KW-0560">Oxidoreductase</keyword>
<evidence type="ECO:0000259" key="4">
    <source>
        <dbReference type="Pfam" id="PF01872"/>
    </source>
</evidence>
<evidence type="ECO:0000313" key="6">
    <source>
        <dbReference type="Proteomes" id="UP001320159"/>
    </source>
</evidence>
<dbReference type="Gene3D" id="3.40.430.10">
    <property type="entry name" value="Dihydrofolate Reductase, subunit A"/>
    <property type="match status" value="1"/>
</dbReference>
<evidence type="ECO:0000313" key="5">
    <source>
        <dbReference type="EMBL" id="MCD1295736.1"/>
    </source>
</evidence>
<dbReference type="GO" id="GO:0009231">
    <property type="term" value="P:riboflavin biosynthetic process"/>
    <property type="evidence" value="ECO:0007669"/>
    <property type="project" value="InterPro"/>
</dbReference>
<keyword evidence="6" id="KW-1185">Reference proteome</keyword>
<gene>
    <name evidence="5" type="ORF">CUJ83_12075</name>
</gene>
<dbReference type="SUPFAM" id="SSF53597">
    <property type="entry name" value="Dihydrofolate reductase-like"/>
    <property type="match status" value="1"/>
</dbReference>
<reference evidence="5 6" key="1">
    <citation type="submission" date="2017-11" db="EMBL/GenBank/DDBJ databases">
        <title>Isolation and Characterization of Family Methanocellaceae Species from Potential Methane Hydrate Area Offshore Southwestern Taiwan.</title>
        <authorList>
            <person name="Zhang W.-L."/>
            <person name="Chen W.-C."/>
            <person name="Lai M.-C."/>
            <person name="Chen S.-C."/>
        </authorList>
    </citation>
    <scope>NUCLEOTIDE SEQUENCE [LARGE SCALE GENOMIC DNA]</scope>
    <source>
        <strain evidence="5 6">CWC-04</strain>
    </source>
</reference>
<comment type="pathway">
    <text evidence="1">Cofactor biosynthesis; riboflavin biosynthesis.</text>
</comment>
<dbReference type="GO" id="GO:0008703">
    <property type="term" value="F:5-amino-6-(5-phosphoribosylamino)uracil reductase activity"/>
    <property type="evidence" value="ECO:0007669"/>
    <property type="project" value="InterPro"/>
</dbReference>
<feature type="domain" description="Bacterial bifunctional deaminase-reductase C-terminal" evidence="4">
    <location>
        <begin position="4"/>
        <end position="212"/>
    </location>
</feature>